<evidence type="ECO:0000256" key="13">
    <source>
        <dbReference type="ARBA" id="ARBA00025634"/>
    </source>
</evidence>
<evidence type="ECO:0000313" key="18">
    <source>
        <dbReference type="EMBL" id="MEE6307386.1"/>
    </source>
</evidence>
<evidence type="ECO:0000256" key="2">
    <source>
        <dbReference type="ARBA" id="ARBA00004873"/>
    </source>
</evidence>
<dbReference type="SUPFAM" id="SSF56322">
    <property type="entry name" value="ADC synthase"/>
    <property type="match status" value="1"/>
</dbReference>
<gene>
    <name evidence="15" type="primary">trpE</name>
    <name evidence="18" type="ORF">V1634_11180</name>
</gene>
<dbReference type="Pfam" id="PF00425">
    <property type="entry name" value="Chorismate_bind"/>
    <property type="match status" value="1"/>
</dbReference>
<comment type="catalytic activity">
    <reaction evidence="14 15">
        <text>chorismate + L-glutamine = anthranilate + pyruvate + L-glutamate + H(+)</text>
        <dbReference type="Rhea" id="RHEA:21732"/>
        <dbReference type="ChEBI" id="CHEBI:15361"/>
        <dbReference type="ChEBI" id="CHEBI:15378"/>
        <dbReference type="ChEBI" id="CHEBI:16567"/>
        <dbReference type="ChEBI" id="CHEBI:29748"/>
        <dbReference type="ChEBI" id="CHEBI:29985"/>
        <dbReference type="ChEBI" id="CHEBI:58359"/>
        <dbReference type="EC" id="4.1.3.27"/>
    </reaction>
</comment>
<keyword evidence="19" id="KW-1185">Reference proteome</keyword>
<evidence type="ECO:0000313" key="19">
    <source>
        <dbReference type="Proteomes" id="UP001339911"/>
    </source>
</evidence>
<keyword evidence="8 15" id="KW-0479">Metal-binding</keyword>
<comment type="cofactor">
    <cofactor evidence="1 15">
        <name>Mg(2+)</name>
        <dbReference type="ChEBI" id="CHEBI:18420"/>
    </cofactor>
</comment>
<evidence type="ECO:0000256" key="7">
    <source>
        <dbReference type="ARBA" id="ARBA00022605"/>
    </source>
</evidence>
<dbReference type="Proteomes" id="UP001339911">
    <property type="component" value="Unassembled WGS sequence"/>
</dbReference>
<dbReference type="NCBIfam" id="NF010086">
    <property type="entry name" value="PRK13571.1"/>
    <property type="match status" value="1"/>
</dbReference>
<keyword evidence="12 15" id="KW-0456">Lyase</keyword>
<organism evidence="18 19">
    <name type="scientific">Plantactinospora veratri</name>
    <dbReference type="NCBI Taxonomy" id="1436122"/>
    <lineage>
        <taxon>Bacteria</taxon>
        <taxon>Bacillati</taxon>
        <taxon>Actinomycetota</taxon>
        <taxon>Actinomycetes</taxon>
        <taxon>Micromonosporales</taxon>
        <taxon>Micromonosporaceae</taxon>
        <taxon>Plantactinospora</taxon>
    </lineage>
</organism>
<evidence type="ECO:0000256" key="5">
    <source>
        <dbReference type="ARBA" id="ARBA00012266"/>
    </source>
</evidence>
<evidence type="ECO:0000256" key="8">
    <source>
        <dbReference type="ARBA" id="ARBA00022723"/>
    </source>
</evidence>
<dbReference type="Pfam" id="PF04715">
    <property type="entry name" value="Anth_synt_I_N"/>
    <property type="match status" value="1"/>
</dbReference>
<evidence type="ECO:0000256" key="15">
    <source>
        <dbReference type="RuleBase" id="RU364045"/>
    </source>
</evidence>
<feature type="domain" description="Chorismate-utilising enzyme C-terminal" evidence="16">
    <location>
        <begin position="262"/>
        <end position="518"/>
    </location>
</feature>
<evidence type="ECO:0000259" key="16">
    <source>
        <dbReference type="Pfam" id="PF00425"/>
    </source>
</evidence>
<evidence type="ECO:0000256" key="1">
    <source>
        <dbReference type="ARBA" id="ARBA00001946"/>
    </source>
</evidence>
<dbReference type="EMBL" id="JAZGQL010000007">
    <property type="protein sequence ID" value="MEE6307386.1"/>
    <property type="molecule type" value="Genomic_DNA"/>
</dbReference>
<keyword evidence="7 15" id="KW-0028">Amino-acid biosynthesis</keyword>
<evidence type="ECO:0000256" key="11">
    <source>
        <dbReference type="ARBA" id="ARBA00023141"/>
    </source>
</evidence>
<dbReference type="InterPro" id="IPR015890">
    <property type="entry name" value="Chorismate_C"/>
</dbReference>
<feature type="domain" description="Anthranilate synthase component I N-terminal" evidence="17">
    <location>
        <begin position="33"/>
        <end position="181"/>
    </location>
</feature>
<dbReference type="NCBIfam" id="TIGR00564">
    <property type="entry name" value="trpE_most"/>
    <property type="match status" value="1"/>
</dbReference>
<evidence type="ECO:0000259" key="17">
    <source>
        <dbReference type="Pfam" id="PF04715"/>
    </source>
</evidence>
<keyword evidence="10 15" id="KW-0460">Magnesium</keyword>
<protein>
    <recommendedName>
        <fullName evidence="6 15">Anthranilate synthase component 1</fullName>
        <ecNumber evidence="5 15">4.1.3.27</ecNumber>
    </recommendedName>
</protein>
<keyword evidence="11 15" id="KW-0057">Aromatic amino acid biosynthesis</keyword>
<accession>A0ABU7SBS0</accession>
<dbReference type="PANTHER" id="PTHR11236">
    <property type="entry name" value="AMINOBENZOATE/ANTHRANILATE SYNTHASE"/>
    <property type="match status" value="1"/>
</dbReference>
<evidence type="ECO:0000256" key="14">
    <source>
        <dbReference type="ARBA" id="ARBA00047683"/>
    </source>
</evidence>
<evidence type="ECO:0000256" key="3">
    <source>
        <dbReference type="ARBA" id="ARBA00009562"/>
    </source>
</evidence>
<comment type="similarity">
    <text evidence="3 15">Belongs to the anthranilate synthase component I family.</text>
</comment>
<dbReference type="GO" id="GO:0004049">
    <property type="term" value="F:anthranilate synthase activity"/>
    <property type="evidence" value="ECO:0007669"/>
    <property type="project" value="UniProtKB-EC"/>
</dbReference>
<keyword evidence="9 15" id="KW-0822">Tryptophan biosynthesis</keyword>
<reference evidence="18 19" key="1">
    <citation type="submission" date="2024-01" db="EMBL/GenBank/DDBJ databases">
        <title>Genome insights into Plantactinospora veratri sp. nov.</title>
        <authorList>
            <person name="Wang L."/>
        </authorList>
    </citation>
    <scope>NUCLEOTIDE SEQUENCE [LARGE SCALE GENOMIC DNA]</scope>
    <source>
        <strain evidence="18 19">NEAU-FHS4</strain>
    </source>
</reference>
<evidence type="ECO:0000256" key="10">
    <source>
        <dbReference type="ARBA" id="ARBA00022842"/>
    </source>
</evidence>
<dbReference type="EC" id="4.1.3.27" evidence="5 15"/>
<dbReference type="InterPro" id="IPR019999">
    <property type="entry name" value="Anth_synth_I-like"/>
</dbReference>
<evidence type="ECO:0000256" key="6">
    <source>
        <dbReference type="ARBA" id="ARBA00020653"/>
    </source>
</evidence>
<dbReference type="InterPro" id="IPR006805">
    <property type="entry name" value="Anth_synth_I_N"/>
</dbReference>
<dbReference type="PRINTS" id="PR00095">
    <property type="entry name" value="ANTSNTHASEI"/>
</dbReference>
<comment type="subunit">
    <text evidence="4 15">Heterotetramer consisting of two non-identical subunits: a beta subunit (TrpG) and a large alpha subunit (TrpE).</text>
</comment>
<comment type="pathway">
    <text evidence="2 15">Amino-acid biosynthesis; L-tryptophan biosynthesis; L-tryptophan from chorismate: step 1/5.</text>
</comment>
<comment type="caution">
    <text evidence="18">The sequence shown here is derived from an EMBL/GenBank/DDBJ whole genome shotgun (WGS) entry which is preliminary data.</text>
</comment>
<name>A0ABU7SBS0_9ACTN</name>
<proteinExistence type="inferred from homology"/>
<dbReference type="RefSeq" id="WP_331207693.1">
    <property type="nucleotide sequence ID" value="NZ_JAZGQL010000007.1"/>
</dbReference>
<sequence length="536" mass="56442">MTTGAVSPDEATFRELARTRRVVPVVRRLLADGETPVGVYRKLAGGPGTFLLESAEQGAGAAGIAWSRYSFVGVRSAATLVERDGQAHWLGTPPAGLPSGGDPMAVLRATVAALTGPDATGPVGSGHGPMPPLLGGMVGYLGYDVVRRFERLPSLTEDDLRLPELGMMLATDLVVLDHFDGSAILVANALLPAPPAGVTEGGPAGAAGDDPERAAQVTAAYHQAVGRLDAMTTALSRPIPPMIATVGRPSPGEVLSRTADGEYPKAVEVAKEAIRAGECFQIVLAQRFERETRADPLDVYRVLRATNPSPYMYLLRFDDFDIVGSSPEAHLKVSTGADGQRRAMLHPIAGTRPRGGSPADDGRLAAELLADPKERAEHVMLVDLGRNDLGRVCRPGTVEVPEFATIERYSHVMHIVSTVVGTLREDRTAFDALAATFPAGTLSGAPKVRAMEIIEELEPTRRGLYGGTVGYFGFGGDLDMAIAIRTALIRRGRAYVQAGAGIVADSDPAAEDRETRSKAAAVLAAIAAAETLRPAR</sequence>
<dbReference type="PANTHER" id="PTHR11236:SF46">
    <property type="entry name" value="ANTHRANILATE SYNTHASE COMPONENT 1"/>
    <property type="match status" value="1"/>
</dbReference>
<evidence type="ECO:0000256" key="9">
    <source>
        <dbReference type="ARBA" id="ARBA00022822"/>
    </source>
</evidence>
<dbReference type="InterPro" id="IPR005801">
    <property type="entry name" value="ADC_synthase"/>
</dbReference>
<dbReference type="Gene3D" id="3.60.120.10">
    <property type="entry name" value="Anthranilate synthase"/>
    <property type="match status" value="1"/>
</dbReference>
<comment type="function">
    <text evidence="13 15">Part of a heterotetrameric complex that catalyzes the two-step biosynthesis of anthranilate, an intermediate in the biosynthesis of L-tryptophan. In the first step, the glutamine-binding beta subunit (TrpG) of anthranilate synthase (AS) provides the glutamine amidotransferase activity which generates ammonia as a substrate that, along with chorismate, is used in the second step, catalyzed by the large alpha subunit of AS (TrpE) to produce anthranilate. In the absence of TrpG, TrpE can synthesize anthranilate directly from chorismate and high concentrations of ammonia.</text>
</comment>
<evidence type="ECO:0000256" key="4">
    <source>
        <dbReference type="ARBA" id="ARBA00011575"/>
    </source>
</evidence>
<dbReference type="InterPro" id="IPR005256">
    <property type="entry name" value="Anth_synth_I_PabB"/>
</dbReference>
<evidence type="ECO:0000256" key="12">
    <source>
        <dbReference type="ARBA" id="ARBA00023239"/>
    </source>
</evidence>